<dbReference type="HOGENOM" id="CLU_2508184_0_0_0"/>
<proteinExistence type="predicted"/>
<gene>
    <name evidence="2" type="ordered locus">Haur_3888</name>
</gene>
<dbReference type="KEGG" id="hau:Haur_3888"/>
<accession>A9AUT4</accession>
<dbReference type="Proteomes" id="UP000000787">
    <property type="component" value="Chromosome"/>
</dbReference>
<evidence type="ECO:0000313" key="3">
    <source>
        <dbReference type="Proteomes" id="UP000000787"/>
    </source>
</evidence>
<dbReference type="InParanoid" id="A9AUT4"/>
<keyword evidence="1" id="KW-0472">Membrane</keyword>
<keyword evidence="3" id="KW-1185">Reference proteome</keyword>
<organism evidence="2 3">
    <name type="scientific">Herpetosiphon aurantiacus (strain ATCC 23779 / DSM 785 / 114-95)</name>
    <dbReference type="NCBI Taxonomy" id="316274"/>
    <lineage>
        <taxon>Bacteria</taxon>
        <taxon>Bacillati</taxon>
        <taxon>Chloroflexota</taxon>
        <taxon>Chloroflexia</taxon>
        <taxon>Herpetosiphonales</taxon>
        <taxon>Herpetosiphonaceae</taxon>
        <taxon>Herpetosiphon</taxon>
    </lineage>
</organism>
<keyword evidence="1" id="KW-0812">Transmembrane</keyword>
<dbReference type="STRING" id="316274.Haur_3888"/>
<dbReference type="BioCyc" id="HAUR316274:GHYA-3930-MONOMER"/>
<dbReference type="AlphaFoldDB" id="A9AUT4"/>
<evidence type="ECO:0000313" key="2">
    <source>
        <dbReference type="EMBL" id="ABX06522.1"/>
    </source>
</evidence>
<feature type="transmembrane region" description="Helical" evidence="1">
    <location>
        <begin position="6"/>
        <end position="27"/>
    </location>
</feature>
<evidence type="ECO:0000256" key="1">
    <source>
        <dbReference type="SAM" id="Phobius"/>
    </source>
</evidence>
<sequence>MLELNTGFSLAMGYLLIVYGGLNLLVMRALGNDLARLRSIWRFNSAVSLGLALLSLRYFFSFPSGSFTITTVLYALASRQARKIG</sequence>
<protein>
    <submittedName>
        <fullName evidence="2">Uncharacterized protein</fullName>
    </submittedName>
</protein>
<dbReference type="EMBL" id="CP000875">
    <property type="protein sequence ID" value="ABX06522.1"/>
    <property type="molecule type" value="Genomic_DNA"/>
</dbReference>
<dbReference type="InterPro" id="IPR058068">
    <property type="entry name" value="LIC_13387-like"/>
</dbReference>
<keyword evidence="1" id="KW-1133">Transmembrane helix</keyword>
<name>A9AUT4_HERA2</name>
<reference evidence="2 3" key="1">
    <citation type="journal article" date="2011" name="Stand. Genomic Sci.">
        <title>Complete genome sequence of the filamentous gliding predatory bacterium Herpetosiphon aurantiacus type strain (114-95(T)).</title>
        <authorList>
            <person name="Kiss H."/>
            <person name="Nett M."/>
            <person name="Domin N."/>
            <person name="Martin K."/>
            <person name="Maresca J.A."/>
            <person name="Copeland A."/>
            <person name="Lapidus A."/>
            <person name="Lucas S."/>
            <person name="Berry K.W."/>
            <person name="Glavina Del Rio T."/>
            <person name="Dalin E."/>
            <person name="Tice H."/>
            <person name="Pitluck S."/>
            <person name="Richardson P."/>
            <person name="Bruce D."/>
            <person name="Goodwin L."/>
            <person name="Han C."/>
            <person name="Detter J.C."/>
            <person name="Schmutz J."/>
            <person name="Brettin T."/>
            <person name="Land M."/>
            <person name="Hauser L."/>
            <person name="Kyrpides N.C."/>
            <person name="Ivanova N."/>
            <person name="Goker M."/>
            <person name="Woyke T."/>
            <person name="Klenk H.P."/>
            <person name="Bryant D.A."/>
        </authorList>
    </citation>
    <scope>NUCLEOTIDE SEQUENCE [LARGE SCALE GENOMIC DNA]</scope>
    <source>
        <strain evidence="3">ATCC 23779 / DSM 785 / 114-95</strain>
    </source>
</reference>
<dbReference type="NCBIfam" id="NF047765">
    <property type="entry name" value="LIC_13387_fam"/>
    <property type="match status" value="1"/>
</dbReference>